<dbReference type="PRINTS" id="PR00990">
    <property type="entry name" value="RIBOKINASE"/>
</dbReference>
<keyword evidence="2 4" id="KW-0808">Transferase</keyword>
<dbReference type="PANTHER" id="PTHR42774">
    <property type="entry name" value="PHOSPHOTRANSFERASE SYSTEM TRANSPORT PROTEIN"/>
    <property type="match status" value="1"/>
</dbReference>
<dbReference type="SUPFAM" id="SSF53613">
    <property type="entry name" value="Ribokinase-like"/>
    <property type="match status" value="1"/>
</dbReference>
<comment type="caution">
    <text evidence="6">The sequence shown here is derived from an EMBL/GenBank/DDBJ whole genome shotgun (WGS) entry which is preliminary data.</text>
</comment>
<feature type="domain" description="Carbohydrate kinase PfkB" evidence="5">
    <location>
        <begin position="311"/>
        <end position="366"/>
    </location>
</feature>
<dbReference type="InterPro" id="IPR029056">
    <property type="entry name" value="Ribokinase-like"/>
</dbReference>
<gene>
    <name evidence="6" type="ORF">KP509_10G043500</name>
</gene>
<evidence type="ECO:0000256" key="2">
    <source>
        <dbReference type="ARBA" id="ARBA00022679"/>
    </source>
</evidence>
<evidence type="ECO:0000313" key="7">
    <source>
        <dbReference type="Proteomes" id="UP000825935"/>
    </source>
</evidence>
<feature type="domain" description="Carbohydrate kinase PfkB" evidence="5">
    <location>
        <begin position="29"/>
        <end position="247"/>
    </location>
</feature>
<evidence type="ECO:0000259" key="5">
    <source>
        <dbReference type="Pfam" id="PF00294"/>
    </source>
</evidence>
<dbReference type="InterPro" id="IPR002139">
    <property type="entry name" value="Ribo/fructo_kinase"/>
</dbReference>
<dbReference type="InterPro" id="IPR011611">
    <property type="entry name" value="PfkB_dom"/>
</dbReference>
<dbReference type="GO" id="GO:0016301">
    <property type="term" value="F:kinase activity"/>
    <property type="evidence" value="ECO:0007669"/>
    <property type="project" value="UniProtKB-KW"/>
</dbReference>
<dbReference type="EMBL" id="CM035415">
    <property type="protein sequence ID" value="KAH7427411.1"/>
    <property type="molecule type" value="Genomic_DNA"/>
</dbReference>
<name>A0A8T2TWW3_CERRI</name>
<protein>
    <recommendedName>
        <fullName evidence="5">Carbohydrate kinase PfkB domain-containing protein</fullName>
    </recommendedName>
</protein>
<sequence>MESYIMDDSVVEEQTSASEKPIVAGCGGVYMDYLATVARFPQPDEKIRSIDSKMQGGGNTGNCMTAAARLGLKPRVLSKVSNDAFGKLVIEELNGDGVDTSFMVVSDIGTTPFTYVIVDREKNTRTCINSPGYPPLSPQELPDGIVTKILDGAKLLYLDGRLADTALLLAEEAKRKRIPILIDAEPKRAGLDELLQFADYVVCSAEFPQVWTGFPTFPGALTQIAIKLPNLKFVIVTLGASGCVMLERMSHCLSDLELFDVNTEYELLLKRSFQATGEPTAISSEVRLFKQTASNGETVEFPGRLVIGTAEKIPPSELVDTTGAGDAFIAAVLYSLCTQMNLEKMLAFGAIVAGANCRALGARGGLPYYHDSKLISFLDAL</sequence>
<dbReference type="OrthoDB" id="204058at2759"/>
<dbReference type="EMBL" id="CM035415">
    <property type="protein sequence ID" value="KAH7427412.1"/>
    <property type="molecule type" value="Genomic_DNA"/>
</dbReference>
<keyword evidence="3 4" id="KW-0418">Kinase</keyword>
<dbReference type="Proteomes" id="UP000825935">
    <property type="component" value="Chromosome 10"/>
</dbReference>
<keyword evidence="7" id="KW-1185">Reference proteome</keyword>
<organism evidence="6 7">
    <name type="scientific">Ceratopteris richardii</name>
    <name type="common">Triangle waterfern</name>
    <dbReference type="NCBI Taxonomy" id="49495"/>
    <lineage>
        <taxon>Eukaryota</taxon>
        <taxon>Viridiplantae</taxon>
        <taxon>Streptophyta</taxon>
        <taxon>Embryophyta</taxon>
        <taxon>Tracheophyta</taxon>
        <taxon>Polypodiopsida</taxon>
        <taxon>Polypodiidae</taxon>
        <taxon>Polypodiales</taxon>
        <taxon>Pteridineae</taxon>
        <taxon>Pteridaceae</taxon>
        <taxon>Parkerioideae</taxon>
        <taxon>Ceratopteris</taxon>
    </lineage>
</organism>
<evidence type="ECO:0000256" key="4">
    <source>
        <dbReference type="RuleBase" id="RU003704"/>
    </source>
</evidence>
<dbReference type="InterPro" id="IPR002173">
    <property type="entry name" value="Carboh/pur_kinase_PfkB_CS"/>
</dbReference>
<dbReference type="PROSITE" id="PS00584">
    <property type="entry name" value="PFKB_KINASES_2"/>
    <property type="match status" value="1"/>
</dbReference>
<dbReference type="Gene3D" id="3.40.1190.20">
    <property type="match status" value="1"/>
</dbReference>
<dbReference type="Pfam" id="PF00294">
    <property type="entry name" value="PfkB"/>
    <property type="match status" value="2"/>
</dbReference>
<dbReference type="OMA" id="CSGMPPE"/>
<dbReference type="AlphaFoldDB" id="A0A8T2TWW3"/>
<comment type="similarity">
    <text evidence="1 4">Belongs to the carbohydrate kinase PfkB family.</text>
</comment>
<dbReference type="CDD" id="cd01945">
    <property type="entry name" value="ribokinase_group_B"/>
    <property type="match status" value="1"/>
</dbReference>
<dbReference type="EMBL" id="CM035415">
    <property type="protein sequence ID" value="KAH7427410.1"/>
    <property type="molecule type" value="Genomic_DNA"/>
</dbReference>
<dbReference type="InterPro" id="IPR052562">
    <property type="entry name" value="Ketohexokinase-related"/>
</dbReference>
<evidence type="ECO:0000313" key="6">
    <source>
        <dbReference type="EMBL" id="KAH7427412.1"/>
    </source>
</evidence>
<reference evidence="6" key="1">
    <citation type="submission" date="2021-08" db="EMBL/GenBank/DDBJ databases">
        <title>WGS assembly of Ceratopteris richardii.</title>
        <authorList>
            <person name="Marchant D.B."/>
            <person name="Chen G."/>
            <person name="Jenkins J."/>
            <person name="Shu S."/>
            <person name="Leebens-Mack J."/>
            <person name="Grimwood J."/>
            <person name="Schmutz J."/>
            <person name="Soltis P."/>
            <person name="Soltis D."/>
            <person name="Chen Z.-H."/>
        </authorList>
    </citation>
    <scope>NUCLEOTIDE SEQUENCE</scope>
    <source>
        <strain evidence="6">Whitten #5841</strain>
        <tissue evidence="6">Leaf</tissue>
    </source>
</reference>
<dbReference type="PANTHER" id="PTHR42774:SF3">
    <property type="entry name" value="KETOHEXOKINASE"/>
    <property type="match status" value="1"/>
</dbReference>
<evidence type="ECO:0000256" key="3">
    <source>
        <dbReference type="ARBA" id="ARBA00022777"/>
    </source>
</evidence>
<evidence type="ECO:0000256" key="1">
    <source>
        <dbReference type="ARBA" id="ARBA00010688"/>
    </source>
</evidence>
<proteinExistence type="inferred from homology"/>
<accession>A0A8T2TWW3</accession>